<protein>
    <submittedName>
        <fullName evidence="2">Uncharacterized protein</fullName>
    </submittedName>
</protein>
<sequence>MTLISENFCWINHPEFSSGDPLLDKTAGLFASLMTGQIPDRQTADYLPINGGAVSAPAEASLLLQYGLTDHEDSLLSDSDLNLIPESLLEMLRCADEMRIIDARRKIFDDSRRIKELEAEKAQVVQSRIDAVLTFFAQQKPLHIPENSGHPPDERTALLARLLQPEIRTNRANTDTALRGGRTLLFSREEIDDTARKTAAVSASAMAELDLLERQTDRLRREKSSLNTSLTDLIRLNRLLKENQSIIYHYFFKKEKRQILDNMPPLSDESRNLFQLAGLCAFIQGVLYRKFTPSNKLPRSIDLKKTAKNMLAYACPGTSSKPQGD</sequence>
<evidence type="ECO:0000313" key="2">
    <source>
        <dbReference type="EMBL" id="KKS47878.1"/>
    </source>
</evidence>
<evidence type="ECO:0000313" key="3">
    <source>
        <dbReference type="Proteomes" id="UP000034320"/>
    </source>
</evidence>
<name>A0A0G1CDZ8_9BACT</name>
<organism evidence="2 3">
    <name type="scientific">Candidatus Gottesmanbacteria bacterium GW2011_GWA2_42_18</name>
    <dbReference type="NCBI Taxonomy" id="1618442"/>
    <lineage>
        <taxon>Bacteria</taxon>
        <taxon>Candidatus Gottesmaniibacteriota</taxon>
    </lineage>
</organism>
<gene>
    <name evidence="2" type="ORF">UV09_C0002G0056</name>
</gene>
<dbReference type="AlphaFoldDB" id="A0A0G1CDZ8"/>
<proteinExistence type="predicted"/>
<reference evidence="2 3" key="1">
    <citation type="journal article" date="2015" name="Nature">
        <title>rRNA introns, odd ribosomes, and small enigmatic genomes across a large radiation of phyla.</title>
        <authorList>
            <person name="Brown C.T."/>
            <person name="Hug L.A."/>
            <person name="Thomas B.C."/>
            <person name="Sharon I."/>
            <person name="Castelle C.J."/>
            <person name="Singh A."/>
            <person name="Wilkins M.J."/>
            <person name="Williams K.H."/>
            <person name="Banfield J.F."/>
        </authorList>
    </citation>
    <scope>NUCLEOTIDE SEQUENCE [LARGE SCALE GENOMIC DNA]</scope>
</reference>
<comment type="caution">
    <text evidence="2">The sequence shown here is derived from an EMBL/GenBank/DDBJ whole genome shotgun (WGS) entry which is preliminary data.</text>
</comment>
<accession>A0A0G1CDZ8</accession>
<keyword evidence="1" id="KW-0175">Coiled coil</keyword>
<evidence type="ECO:0000256" key="1">
    <source>
        <dbReference type="SAM" id="Coils"/>
    </source>
</evidence>
<dbReference type="Proteomes" id="UP000034320">
    <property type="component" value="Unassembled WGS sequence"/>
</dbReference>
<dbReference type="EMBL" id="LCDD01000002">
    <property type="protein sequence ID" value="KKS47878.1"/>
    <property type="molecule type" value="Genomic_DNA"/>
</dbReference>
<feature type="coiled-coil region" evidence="1">
    <location>
        <begin position="202"/>
        <end position="229"/>
    </location>
</feature>